<dbReference type="EMBL" id="JAUJFL010000009">
    <property type="protein sequence ID" value="KAK2597851.1"/>
    <property type="molecule type" value="Genomic_DNA"/>
</dbReference>
<reference evidence="2" key="1">
    <citation type="submission" date="2023-06" db="EMBL/GenBank/DDBJ databases">
        <authorList>
            <person name="Noh H."/>
        </authorList>
    </citation>
    <scope>NUCLEOTIDE SEQUENCE</scope>
    <source>
        <strain evidence="2">DUCC20226</strain>
    </source>
</reference>
<dbReference type="Proteomes" id="UP001265746">
    <property type="component" value="Unassembled WGS sequence"/>
</dbReference>
<feature type="compositionally biased region" description="Low complexity" evidence="1">
    <location>
        <begin position="1"/>
        <end position="12"/>
    </location>
</feature>
<feature type="compositionally biased region" description="Polar residues" evidence="1">
    <location>
        <begin position="82"/>
        <end position="94"/>
    </location>
</feature>
<feature type="region of interest" description="Disordered" evidence="1">
    <location>
        <begin position="70"/>
        <end position="138"/>
    </location>
</feature>
<evidence type="ECO:0000256" key="1">
    <source>
        <dbReference type="SAM" id="MobiDB-lite"/>
    </source>
</evidence>
<protein>
    <submittedName>
        <fullName evidence="2">Uncharacterized protein</fullName>
    </submittedName>
</protein>
<proteinExistence type="predicted"/>
<feature type="region of interest" description="Disordered" evidence="1">
    <location>
        <begin position="1"/>
        <end position="54"/>
    </location>
</feature>
<comment type="caution">
    <text evidence="2">The sequence shown here is derived from an EMBL/GenBank/DDBJ whole genome shotgun (WGS) entry which is preliminary data.</text>
</comment>
<sequence length="199" mass="22402">MSRSSHSLTSASTPPYEPYQRQSGPRPPKRKSSPDQRPRRPALPVNGMRSPLEDVTDVVLATEYYWSREPWPQARGRATRQYGASITRSYTPEPSSEMMPGREKTPAGKSPKRVRWRDVKEGDDGLSTPPHTPQLGRLGTPELELRANCDKFCDCCSDEQMYREERSKMDSQIESALAHIRGSSGRKLLTAGSDGRRAR</sequence>
<accession>A0AAD9S329</accession>
<evidence type="ECO:0000313" key="2">
    <source>
        <dbReference type="EMBL" id="KAK2597851.1"/>
    </source>
</evidence>
<name>A0AAD9S329_PHOAM</name>
<organism evidence="2 3">
    <name type="scientific">Phomopsis amygdali</name>
    <name type="common">Fusicoccum amygdali</name>
    <dbReference type="NCBI Taxonomy" id="1214568"/>
    <lineage>
        <taxon>Eukaryota</taxon>
        <taxon>Fungi</taxon>
        <taxon>Dikarya</taxon>
        <taxon>Ascomycota</taxon>
        <taxon>Pezizomycotina</taxon>
        <taxon>Sordariomycetes</taxon>
        <taxon>Sordariomycetidae</taxon>
        <taxon>Diaporthales</taxon>
        <taxon>Diaporthaceae</taxon>
        <taxon>Diaporthe</taxon>
    </lineage>
</organism>
<gene>
    <name evidence="2" type="ORF">N8I77_012610</name>
</gene>
<dbReference type="AlphaFoldDB" id="A0AAD9S329"/>
<evidence type="ECO:0000313" key="3">
    <source>
        <dbReference type="Proteomes" id="UP001265746"/>
    </source>
</evidence>
<keyword evidence="3" id="KW-1185">Reference proteome</keyword>